<accession>A0AAN6WPF4</accession>
<dbReference type="Proteomes" id="UP001302126">
    <property type="component" value="Unassembled WGS sequence"/>
</dbReference>
<sequence length="368" mass="41295">MHLFGGSMTDEFNMETLCLLHEVEERRWPGQLDTIESHQDDPESHLASALLGCVSKTSHDTAQAGPTAVICVTSPERGFQIQRSLDSRVSSDPHRSFVLSASQFESQRQERTSAVDAGHSIIFLIDQSFRFFPVNYGVKAIIIDADAEQRTWNHNVMQEVDKRPDDNVYDIVLHRLWDSLGQEFDYLRAPVMLCFAAREAFNLSGPICPSIPLGVIRSRRPYYVSSTYTWRTVQRTRQLAAFVCEVPLPSRFLLVRVWIHHLVTITDPASFSGVEVAGMAPIVVRKDPDWGTGLEPRNGSESFSVGVHFGARLKSGLSGLSRRDRDVYETDTLTLVSTGAMYNVLDSLFPRLPGGERPDYYASLRGLD</sequence>
<comment type="caution">
    <text evidence="1">The sequence shown here is derived from an EMBL/GenBank/DDBJ whole genome shotgun (WGS) entry which is preliminary data.</text>
</comment>
<reference evidence="1" key="2">
    <citation type="submission" date="2023-05" db="EMBL/GenBank/DDBJ databases">
        <authorList>
            <consortium name="Lawrence Berkeley National Laboratory"/>
            <person name="Steindorff A."/>
            <person name="Hensen N."/>
            <person name="Bonometti L."/>
            <person name="Westerberg I."/>
            <person name="Brannstrom I.O."/>
            <person name="Guillou S."/>
            <person name="Cros-Aarteil S."/>
            <person name="Calhoun S."/>
            <person name="Haridas S."/>
            <person name="Kuo A."/>
            <person name="Mondo S."/>
            <person name="Pangilinan J."/>
            <person name="Riley R."/>
            <person name="Labutti K."/>
            <person name="Andreopoulos B."/>
            <person name="Lipzen A."/>
            <person name="Chen C."/>
            <person name="Yanf M."/>
            <person name="Daum C."/>
            <person name="Ng V."/>
            <person name="Clum A."/>
            <person name="Ohm R."/>
            <person name="Martin F."/>
            <person name="Silar P."/>
            <person name="Natvig D."/>
            <person name="Lalanne C."/>
            <person name="Gautier V."/>
            <person name="Ament-Velasquez S.L."/>
            <person name="Kruys A."/>
            <person name="Hutchinson M.I."/>
            <person name="Powell A.J."/>
            <person name="Barry K."/>
            <person name="Miller A.N."/>
            <person name="Grigoriev I.V."/>
            <person name="Debuchy R."/>
            <person name="Gladieux P."/>
            <person name="Thoren M.H."/>
            <person name="Johannesson H."/>
        </authorList>
    </citation>
    <scope>NUCLEOTIDE SEQUENCE</scope>
    <source>
        <strain evidence="1">PSN309</strain>
    </source>
</reference>
<proteinExistence type="predicted"/>
<dbReference type="EMBL" id="MU864445">
    <property type="protein sequence ID" value="KAK4185576.1"/>
    <property type="molecule type" value="Genomic_DNA"/>
</dbReference>
<protein>
    <submittedName>
        <fullName evidence="1">Uncharacterized protein</fullName>
    </submittedName>
</protein>
<dbReference type="AlphaFoldDB" id="A0AAN6WPF4"/>
<evidence type="ECO:0000313" key="1">
    <source>
        <dbReference type="EMBL" id="KAK4185576.1"/>
    </source>
</evidence>
<organism evidence="1 2">
    <name type="scientific">Podospora australis</name>
    <dbReference type="NCBI Taxonomy" id="1536484"/>
    <lineage>
        <taxon>Eukaryota</taxon>
        <taxon>Fungi</taxon>
        <taxon>Dikarya</taxon>
        <taxon>Ascomycota</taxon>
        <taxon>Pezizomycotina</taxon>
        <taxon>Sordariomycetes</taxon>
        <taxon>Sordariomycetidae</taxon>
        <taxon>Sordariales</taxon>
        <taxon>Podosporaceae</taxon>
        <taxon>Podospora</taxon>
    </lineage>
</organism>
<keyword evidence="2" id="KW-1185">Reference proteome</keyword>
<gene>
    <name evidence="1" type="ORF">QBC35DRAFT_556100</name>
</gene>
<name>A0AAN6WPF4_9PEZI</name>
<reference evidence="1" key="1">
    <citation type="journal article" date="2023" name="Mol. Phylogenet. Evol.">
        <title>Genome-scale phylogeny and comparative genomics of the fungal order Sordariales.</title>
        <authorList>
            <person name="Hensen N."/>
            <person name="Bonometti L."/>
            <person name="Westerberg I."/>
            <person name="Brannstrom I.O."/>
            <person name="Guillou S."/>
            <person name="Cros-Aarteil S."/>
            <person name="Calhoun S."/>
            <person name="Haridas S."/>
            <person name="Kuo A."/>
            <person name="Mondo S."/>
            <person name="Pangilinan J."/>
            <person name="Riley R."/>
            <person name="LaButti K."/>
            <person name="Andreopoulos B."/>
            <person name="Lipzen A."/>
            <person name="Chen C."/>
            <person name="Yan M."/>
            <person name="Daum C."/>
            <person name="Ng V."/>
            <person name="Clum A."/>
            <person name="Steindorff A."/>
            <person name="Ohm R.A."/>
            <person name="Martin F."/>
            <person name="Silar P."/>
            <person name="Natvig D.O."/>
            <person name="Lalanne C."/>
            <person name="Gautier V."/>
            <person name="Ament-Velasquez S.L."/>
            <person name="Kruys A."/>
            <person name="Hutchinson M.I."/>
            <person name="Powell A.J."/>
            <person name="Barry K."/>
            <person name="Miller A.N."/>
            <person name="Grigoriev I.V."/>
            <person name="Debuchy R."/>
            <person name="Gladieux P."/>
            <person name="Hiltunen Thoren M."/>
            <person name="Johannesson H."/>
        </authorList>
    </citation>
    <scope>NUCLEOTIDE SEQUENCE</scope>
    <source>
        <strain evidence="1">PSN309</strain>
    </source>
</reference>
<evidence type="ECO:0000313" key="2">
    <source>
        <dbReference type="Proteomes" id="UP001302126"/>
    </source>
</evidence>